<dbReference type="SUPFAM" id="SSF53335">
    <property type="entry name" value="S-adenosyl-L-methionine-dependent methyltransferases"/>
    <property type="match status" value="1"/>
</dbReference>
<keyword evidence="2" id="KW-0808">Transferase</keyword>
<dbReference type="InterPro" id="IPR041698">
    <property type="entry name" value="Methyltransf_25"/>
</dbReference>
<name>A0A6V7ESS9_9XANT</name>
<dbReference type="CDD" id="cd02440">
    <property type="entry name" value="AdoMet_MTases"/>
    <property type="match status" value="1"/>
</dbReference>
<keyword evidence="5" id="KW-1185">Reference proteome</keyword>
<sequence>MPVTHQYDRMSVFYDSFHDRWPAQALQRCVQTLAELADGRTSLELGIGSGRIGLPLSQRGVPVAGIDNSPAMLDALRAKPGSEQLQLVCADFADMPLTGPFGLIYAVASFGYLLTQAEQLRCIINATRCLAPDGKLVIQTAVPGAEVFDSGGKVSQVIDVPETRGTGAAVMLVCSQPDPVQQRLDQRVVVLGEDGTRIFTERRRYVWPSELDLMARIAGLRLLVRWGGWGHEPYGAHSRIQISVYVPAGASMA</sequence>
<dbReference type="PANTHER" id="PTHR43861:SF1">
    <property type="entry name" value="TRANS-ACONITATE 2-METHYLTRANSFERASE"/>
    <property type="match status" value="1"/>
</dbReference>
<dbReference type="PANTHER" id="PTHR43861">
    <property type="entry name" value="TRANS-ACONITATE 2-METHYLTRANSFERASE-RELATED"/>
    <property type="match status" value="1"/>
</dbReference>
<feature type="domain" description="Methyltransferase" evidence="3">
    <location>
        <begin position="43"/>
        <end position="134"/>
    </location>
</feature>
<dbReference type="GO" id="GO:0032259">
    <property type="term" value="P:methylation"/>
    <property type="evidence" value="ECO:0007669"/>
    <property type="project" value="UniProtKB-KW"/>
</dbReference>
<proteinExistence type="predicted"/>
<dbReference type="InterPro" id="IPR029063">
    <property type="entry name" value="SAM-dependent_MTases_sf"/>
</dbReference>
<evidence type="ECO:0000313" key="5">
    <source>
        <dbReference type="Proteomes" id="UP000515406"/>
    </source>
</evidence>
<evidence type="ECO:0000256" key="2">
    <source>
        <dbReference type="ARBA" id="ARBA00022679"/>
    </source>
</evidence>
<dbReference type="Proteomes" id="UP000515406">
    <property type="component" value="Chromosome"/>
</dbReference>
<keyword evidence="1 4" id="KW-0489">Methyltransferase</keyword>
<protein>
    <submittedName>
        <fullName evidence="4">Cypemycin N-terminal methyltransferase</fullName>
    </submittedName>
</protein>
<reference evidence="4 5" key="1">
    <citation type="submission" date="2020-07" db="EMBL/GenBank/DDBJ databases">
        <authorList>
            <person name="Pothier F. J."/>
        </authorList>
    </citation>
    <scope>NUCLEOTIDE SEQUENCE [LARGE SCALE GENOMIC DNA]</scope>
    <source>
        <strain evidence="4 5">CFBP 498</strain>
    </source>
</reference>
<evidence type="ECO:0000256" key="1">
    <source>
        <dbReference type="ARBA" id="ARBA00022603"/>
    </source>
</evidence>
<dbReference type="EMBL" id="LR828257">
    <property type="protein sequence ID" value="CAD0354276.1"/>
    <property type="molecule type" value="Genomic_DNA"/>
</dbReference>
<dbReference type="EMBL" id="LR828257">
    <property type="protein sequence ID" value="CAD0354282.1"/>
    <property type="molecule type" value="Genomic_DNA"/>
</dbReference>
<gene>
    <name evidence="4" type="primary">cypM</name>
    <name evidence="4" type="ORF">CFBP498_39030</name>
</gene>
<organism evidence="4 5">
    <name type="scientific">Xanthomonas hortorum pv. vitians</name>
    <dbReference type="NCBI Taxonomy" id="83224"/>
    <lineage>
        <taxon>Bacteria</taxon>
        <taxon>Pseudomonadati</taxon>
        <taxon>Pseudomonadota</taxon>
        <taxon>Gammaproteobacteria</taxon>
        <taxon>Lysobacterales</taxon>
        <taxon>Lysobacteraceae</taxon>
        <taxon>Xanthomonas</taxon>
    </lineage>
</organism>
<dbReference type="AlphaFoldDB" id="A0A6V7ESS9"/>
<accession>A0A6V7ESS9</accession>
<dbReference type="Pfam" id="PF13649">
    <property type="entry name" value="Methyltransf_25"/>
    <property type="match status" value="1"/>
</dbReference>
<dbReference type="GO" id="GO:0008168">
    <property type="term" value="F:methyltransferase activity"/>
    <property type="evidence" value="ECO:0007669"/>
    <property type="project" value="UniProtKB-KW"/>
</dbReference>
<evidence type="ECO:0000313" key="4">
    <source>
        <dbReference type="EMBL" id="CAD0354276.1"/>
    </source>
</evidence>
<evidence type="ECO:0000259" key="3">
    <source>
        <dbReference type="Pfam" id="PF13649"/>
    </source>
</evidence>
<dbReference type="Gene3D" id="3.40.50.150">
    <property type="entry name" value="Vaccinia Virus protein VP39"/>
    <property type="match status" value="1"/>
</dbReference>